<feature type="compositionally biased region" description="Basic and acidic residues" evidence="1">
    <location>
        <begin position="259"/>
        <end position="271"/>
    </location>
</feature>
<feature type="compositionally biased region" description="Basic and acidic residues" evidence="1">
    <location>
        <begin position="178"/>
        <end position="189"/>
    </location>
</feature>
<protein>
    <submittedName>
        <fullName evidence="3">Uncharacterized protein</fullName>
    </submittedName>
</protein>
<organism evidence="3 4">
    <name type="scientific">Heterodermia speciosa</name>
    <dbReference type="NCBI Taxonomy" id="116794"/>
    <lineage>
        <taxon>Eukaryota</taxon>
        <taxon>Fungi</taxon>
        <taxon>Dikarya</taxon>
        <taxon>Ascomycota</taxon>
        <taxon>Pezizomycotina</taxon>
        <taxon>Lecanoromycetes</taxon>
        <taxon>OSLEUM clade</taxon>
        <taxon>Lecanoromycetidae</taxon>
        <taxon>Caliciales</taxon>
        <taxon>Physciaceae</taxon>
        <taxon>Heterodermia</taxon>
    </lineage>
</organism>
<evidence type="ECO:0000256" key="1">
    <source>
        <dbReference type="SAM" id="MobiDB-lite"/>
    </source>
</evidence>
<dbReference type="OrthoDB" id="8062037at2759"/>
<feature type="compositionally biased region" description="Polar residues" evidence="1">
    <location>
        <begin position="239"/>
        <end position="248"/>
    </location>
</feature>
<dbReference type="Proteomes" id="UP000664521">
    <property type="component" value="Unassembled WGS sequence"/>
</dbReference>
<reference evidence="3" key="1">
    <citation type="submission" date="2021-03" db="EMBL/GenBank/DDBJ databases">
        <authorList>
            <person name="Tagirdzhanova G."/>
        </authorList>
    </citation>
    <scope>NUCLEOTIDE SEQUENCE</scope>
</reference>
<keyword evidence="4" id="KW-1185">Reference proteome</keyword>
<sequence>MSQQWDPITVLNITKTRTMCCGWAPSQNRDCHNPVAAANRLEAHRLLNKLAACSPSSDRVLSRLNKIARCLLCKRNHQDQAESVVDKWRKKISDFVQARVHPHEEDSDADDAAGGEHAVDLREQVAECQRLLTRVATALESHQDAQRHFETFSVGSDTSTETVRAQSSVETETTPSESTRDDAEAEHGNEPLATGLNLDHVQMLVRRLTLEHEANRLRRSRTVRFEEDQSHQGVVAPAASSTGSSQTLVPGEPSPEPQVSERDQRVERRTESPTILPEVEGRNDTSDGPSSSDTTAPMATGVAEDENVQPENYSHSLIHANLSPWSSGLDYARSTLFGRDGRDGTCDEVWHPRQSQSSRRYTNPMWLAAVALYLGVLFAWYRLQVLQTSGPRRLTLDGPVTHQISAVAGQIDMGGPILSSLAILRE</sequence>
<feature type="compositionally biased region" description="Polar residues" evidence="1">
    <location>
        <begin position="153"/>
        <end position="166"/>
    </location>
</feature>
<evidence type="ECO:0000313" key="3">
    <source>
        <dbReference type="EMBL" id="CAF9932287.1"/>
    </source>
</evidence>
<name>A0A8H3ILC7_9LECA</name>
<feature type="region of interest" description="Disordered" evidence="1">
    <location>
        <begin position="150"/>
        <end position="196"/>
    </location>
</feature>
<accession>A0A8H3ILC7</accession>
<feature type="compositionally biased region" description="Low complexity" evidence="1">
    <location>
        <begin position="167"/>
        <end position="177"/>
    </location>
</feature>
<feature type="region of interest" description="Disordered" evidence="1">
    <location>
        <begin position="221"/>
        <end position="298"/>
    </location>
</feature>
<evidence type="ECO:0000313" key="4">
    <source>
        <dbReference type="Proteomes" id="UP000664521"/>
    </source>
</evidence>
<evidence type="ECO:0000256" key="2">
    <source>
        <dbReference type="SAM" id="Phobius"/>
    </source>
</evidence>
<feature type="compositionally biased region" description="Low complexity" evidence="1">
    <location>
        <begin position="286"/>
        <end position="295"/>
    </location>
</feature>
<feature type="transmembrane region" description="Helical" evidence="2">
    <location>
        <begin position="365"/>
        <end position="383"/>
    </location>
</feature>
<dbReference type="EMBL" id="CAJPDS010000062">
    <property type="protein sequence ID" value="CAF9932287.1"/>
    <property type="molecule type" value="Genomic_DNA"/>
</dbReference>
<proteinExistence type="predicted"/>
<dbReference type="AlphaFoldDB" id="A0A8H3ILC7"/>
<keyword evidence="2" id="KW-0812">Transmembrane</keyword>
<keyword evidence="2" id="KW-0472">Membrane</keyword>
<gene>
    <name evidence="3" type="ORF">HETSPECPRED_008323</name>
</gene>
<comment type="caution">
    <text evidence="3">The sequence shown here is derived from an EMBL/GenBank/DDBJ whole genome shotgun (WGS) entry which is preliminary data.</text>
</comment>
<keyword evidence="2" id="KW-1133">Transmembrane helix</keyword>